<protein>
    <recommendedName>
        <fullName evidence="4">DUF3077 domain-containing protein</fullName>
    </recommendedName>
</protein>
<reference evidence="3" key="1">
    <citation type="submission" date="2015-09" db="EMBL/GenBank/DDBJ databases">
        <title>Whole genome sequence of Pseudomonas fluorescens FW300-N2E3.</title>
        <authorList>
            <person name="Ray J."/>
            <person name="Melnyk R."/>
            <person name="Deutschbauer A."/>
        </authorList>
    </citation>
    <scope>NUCLEOTIDE SEQUENCE [LARGE SCALE GENOMIC DNA]</scope>
    <source>
        <strain evidence="3">FW300-N2E3</strain>
    </source>
</reference>
<evidence type="ECO:0000313" key="3">
    <source>
        <dbReference type="Proteomes" id="UP000066487"/>
    </source>
</evidence>
<dbReference type="Pfam" id="PF19619">
    <property type="entry name" value="DUF6124"/>
    <property type="match status" value="1"/>
</dbReference>
<evidence type="ECO:0000256" key="1">
    <source>
        <dbReference type="SAM" id="MobiDB-lite"/>
    </source>
</evidence>
<reference evidence="2 3" key="2">
    <citation type="journal article" date="2018" name="Nature">
        <title>Mutant phenotypes for thousands of bacterial genes of unknown function.</title>
        <authorList>
            <person name="Price M.N."/>
            <person name="Wetmore K.M."/>
            <person name="Waters R.J."/>
            <person name="Callaghan M."/>
            <person name="Ray J."/>
            <person name="Liu H."/>
            <person name="Kuehl J.V."/>
            <person name="Melnyk R.A."/>
            <person name="Lamson J.S."/>
            <person name="Suh Y."/>
            <person name="Carlson H.K."/>
            <person name="Esquivel Z."/>
            <person name="Sadeeshkumar H."/>
            <person name="Chakraborty R."/>
            <person name="Zane G.M."/>
            <person name="Rubin B.E."/>
            <person name="Wall J.D."/>
            <person name="Visel A."/>
            <person name="Bristow J."/>
            <person name="Blow M.J."/>
            <person name="Arkin A.P."/>
            <person name="Deutschbauer A.M."/>
        </authorList>
    </citation>
    <scope>NUCLEOTIDE SEQUENCE [LARGE SCALE GENOMIC DNA]</scope>
    <source>
        <strain evidence="2 3">FW300-N2E3</strain>
    </source>
</reference>
<feature type="region of interest" description="Disordered" evidence="1">
    <location>
        <begin position="1"/>
        <end position="23"/>
    </location>
</feature>
<organism evidence="2 3">
    <name type="scientific">Pseudomonas fluorescens</name>
    <dbReference type="NCBI Taxonomy" id="294"/>
    <lineage>
        <taxon>Bacteria</taxon>
        <taxon>Pseudomonadati</taxon>
        <taxon>Pseudomonadota</taxon>
        <taxon>Gammaproteobacteria</taxon>
        <taxon>Pseudomonadales</taxon>
        <taxon>Pseudomonadaceae</taxon>
        <taxon>Pseudomonas</taxon>
    </lineage>
</organism>
<dbReference type="RefSeq" id="WP_054597950.1">
    <property type="nucleotide sequence ID" value="NZ_CP012830.1"/>
</dbReference>
<gene>
    <name evidence="2" type="ORF">AO353_28305</name>
</gene>
<evidence type="ECO:0000313" key="2">
    <source>
        <dbReference type="EMBL" id="ALI04768.1"/>
    </source>
</evidence>
<sequence length="123" mass="13558">MHKITPDLAETPSTSPYATTDSKKLHDAAERALDHYLKPPFDKGNLPDKRPSNIFAVIPDLDNETLLAHASETLASLNVLTSDLAFELEGTRRHVALAIQQMISLGELLVNRALDNYDQPEAP</sequence>
<accession>A0A0N9WPV5</accession>
<proteinExistence type="predicted"/>
<dbReference type="Proteomes" id="UP000066487">
    <property type="component" value="Chromosome"/>
</dbReference>
<dbReference type="OrthoDB" id="7009380at2"/>
<evidence type="ECO:0008006" key="4">
    <source>
        <dbReference type="Google" id="ProtNLM"/>
    </source>
</evidence>
<name>A0A0N9WPV5_PSEFL</name>
<dbReference type="EMBL" id="CP012830">
    <property type="protein sequence ID" value="ALI04768.1"/>
    <property type="molecule type" value="Genomic_DNA"/>
</dbReference>
<feature type="compositionally biased region" description="Polar residues" evidence="1">
    <location>
        <begin position="11"/>
        <end position="20"/>
    </location>
</feature>
<dbReference type="AlphaFoldDB" id="A0A0N9WPV5"/>